<dbReference type="EMBL" id="VSRR010000904">
    <property type="protein sequence ID" value="MPC20733.1"/>
    <property type="molecule type" value="Genomic_DNA"/>
</dbReference>
<reference evidence="1 2" key="1">
    <citation type="submission" date="2019-05" db="EMBL/GenBank/DDBJ databases">
        <title>Another draft genome of Portunus trituberculatus and its Hox gene families provides insights of decapod evolution.</title>
        <authorList>
            <person name="Jeong J.-H."/>
            <person name="Song I."/>
            <person name="Kim S."/>
            <person name="Choi T."/>
            <person name="Kim D."/>
            <person name="Ryu S."/>
            <person name="Kim W."/>
        </authorList>
    </citation>
    <scope>NUCLEOTIDE SEQUENCE [LARGE SCALE GENOMIC DNA]</scope>
    <source>
        <tissue evidence="1">Muscle</tissue>
    </source>
</reference>
<accession>A0A5B7DHW2</accession>
<comment type="caution">
    <text evidence="1">The sequence shown here is derived from an EMBL/GenBank/DDBJ whole genome shotgun (WGS) entry which is preliminary data.</text>
</comment>
<evidence type="ECO:0000313" key="1">
    <source>
        <dbReference type="EMBL" id="MPC20733.1"/>
    </source>
</evidence>
<sequence length="167" mass="18633">MQMSGTKPIEDSYKTRLRHARQEVRCEASLIPLVPCRRKAGQDRAGQGRVCRDLNVRFFSFDFNVRHRYTNIPFFALITKTRRGGSQNTKGIFSASTHDPQRTIGPVSPVDKSYDSQHSQGSWGSGLLDHIRLTSLLELPHIPVAQSTVVHPSRAGSVGISESLYLS</sequence>
<protein>
    <submittedName>
        <fullName evidence="1">Uncharacterized protein</fullName>
    </submittedName>
</protein>
<dbReference type="Proteomes" id="UP000324222">
    <property type="component" value="Unassembled WGS sequence"/>
</dbReference>
<evidence type="ECO:0000313" key="2">
    <source>
        <dbReference type="Proteomes" id="UP000324222"/>
    </source>
</evidence>
<gene>
    <name evidence="1" type="ORF">E2C01_013688</name>
</gene>
<name>A0A5B7DHW2_PORTR</name>
<dbReference type="AlphaFoldDB" id="A0A5B7DHW2"/>
<organism evidence="1 2">
    <name type="scientific">Portunus trituberculatus</name>
    <name type="common">Swimming crab</name>
    <name type="synonym">Neptunus trituberculatus</name>
    <dbReference type="NCBI Taxonomy" id="210409"/>
    <lineage>
        <taxon>Eukaryota</taxon>
        <taxon>Metazoa</taxon>
        <taxon>Ecdysozoa</taxon>
        <taxon>Arthropoda</taxon>
        <taxon>Crustacea</taxon>
        <taxon>Multicrustacea</taxon>
        <taxon>Malacostraca</taxon>
        <taxon>Eumalacostraca</taxon>
        <taxon>Eucarida</taxon>
        <taxon>Decapoda</taxon>
        <taxon>Pleocyemata</taxon>
        <taxon>Brachyura</taxon>
        <taxon>Eubrachyura</taxon>
        <taxon>Portunoidea</taxon>
        <taxon>Portunidae</taxon>
        <taxon>Portuninae</taxon>
        <taxon>Portunus</taxon>
    </lineage>
</organism>
<keyword evidence="2" id="KW-1185">Reference proteome</keyword>
<proteinExistence type="predicted"/>